<comment type="similarity">
    <text evidence="1">Belongs to the ClpX chaperone family.</text>
</comment>
<dbReference type="PROSITE" id="PS51902">
    <property type="entry name" value="CLPX_ZB"/>
    <property type="match status" value="1"/>
</dbReference>
<reference evidence="3 4" key="1">
    <citation type="submission" date="2019-03" db="EMBL/GenBank/DDBJ databases">
        <title>Genomic Encyclopedia of Type Strains, Phase IV (KMG-IV): sequencing the most valuable type-strain genomes for metagenomic binning, comparative biology and taxonomic classification.</title>
        <authorList>
            <person name="Goeker M."/>
        </authorList>
    </citation>
    <scope>NUCLEOTIDE SEQUENCE [LARGE SCALE GENOMIC DNA]</scope>
    <source>
        <strain evidence="3 4">DSM 15505</strain>
    </source>
</reference>
<accession>A0A4R7JYG6</accession>
<evidence type="ECO:0000313" key="4">
    <source>
        <dbReference type="Proteomes" id="UP000295830"/>
    </source>
</evidence>
<protein>
    <submittedName>
        <fullName evidence="3">ClpX C4-type zinc finger protein</fullName>
    </submittedName>
</protein>
<dbReference type="Pfam" id="PF06689">
    <property type="entry name" value="zf-C4_ClpX"/>
    <property type="match status" value="1"/>
</dbReference>
<dbReference type="EMBL" id="SOAX01000002">
    <property type="protein sequence ID" value="TDT42984.1"/>
    <property type="molecule type" value="Genomic_DNA"/>
</dbReference>
<proteinExistence type="inferred from homology"/>
<dbReference type="RefSeq" id="WP_133735089.1">
    <property type="nucleotide sequence ID" value="NZ_SOAX01000002.1"/>
</dbReference>
<feature type="binding site" evidence="1">
    <location>
        <position position="53"/>
    </location>
    <ligand>
        <name>Zn(2+)</name>
        <dbReference type="ChEBI" id="CHEBI:29105"/>
    </ligand>
</feature>
<dbReference type="GO" id="GO:0006457">
    <property type="term" value="P:protein folding"/>
    <property type="evidence" value="ECO:0007669"/>
    <property type="project" value="UniProtKB-UniRule"/>
</dbReference>
<feature type="binding site" evidence="1">
    <location>
        <position position="76"/>
    </location>
    <ligand>
        <name>Zn(2+)</name>
        <dbReference type="ChEBI" id="CHEBI:29105"/>
    </ligand>
</feature>
<dbReference type="Proteomes" id="UP000295830">
    <property type="component" value="Unassembled WGS sequence"/>
</dbReference>
<dbReference type="GO" id="GO:0046983">
    <property type="term" value="F:protein dimerization activity"/>
    <property type="evidence" value="ECO:0007669"/>
    <property type="project" value="UniProtKB-UniRule"/>
</dbReference>
<dbReference type="OrthoDB" id="2080806at2"/>
<comment type="caution">
    <text evidence="3">The sequence shown here is derived from an EMBL/GenBank/DDBJ whole genome shotgun (WGS) entry which is preliminary data.</text>
</comment>
<dbReference type="InterPro" id="IPR038366">
    <property type="entry name" value="Znf_CppX_C4_sf"/>
</dbReference>
<feature type="domain" description="ClpX-type ZB" evidence="2">
    <location>
        <begin position="38"/>
        <end position="85"/>
    </location>
</feature>
<keyword evidence="1" id="KW-0479">Metal-binding</keyword>
<evidence type="ECO:0000313" key="3">
    <source>
        <dbReference type="EMBL" id="TDT42984.1"/>
    </source>
</evidence>
<gene>
    <name evidence="3" type="ORF">DES49_0788</name>
</gene>
<keyword evidence="4" id="KW-1185">Reference proteome</keyword>
<keyword evidence="1" id="KW-0862">Zinc</keyword>
<evidence type="ECO:0000256" key="1">
    <source>
        <dbReference type="PROSITE-ProRule" id="PRU01250"/>
    </source>
</evidence>
<keyword evidence="1" id="KW-0143">Chaperone</keyword>
<feature type="binding site" evidence="1">
    <location>
        <position position="50"/>
    </location>
    <ligand>
        <name>Zn(2+)</name>
        <dbReference type="ChEBI" id="CHEBI:29105"/>
    </ligand>
</feature>
<dbReference type="Gene3D" id="6.20.220.10">
    <property type="entry name" value="ClpX chaperone, C4-type zinc finger domain"/>
    <property type="match status" value="1"/>
</dbReference>
<dbReference type="GO" id="GO:0008270">
    <property type="term" value="F:zinc ion binding"/>
    <property type="evidence" value="ECO:0007669"/>
    <property type="project" value="UniProtKB-UniRule"/>
</dbReference>
<dbReference type="AlphaFoldDB" id="A0A4R7JYG6"/>
<sequence>MSNDDDELDREVRELASQLTDEQMDSIARKLGLRDDERVRRTGESETGNCSFCGKPSSEVGDMVTNGAGARICRQCLGAFSSGPA</sequence>
<dbReference type="GO" id="GO:0051082">
    <property type="term" value="F:unfolded protein binding"/>
    <property type="evidence" value="ECO:0007669"/>
    <property type="project" value="UniProtKB-UniRule"/>
</dbReference>
<name>A0A4R7JYG6_9GAMM</name>
<organism evidence="3 4">
    <name type="scientific">Halospina denitrificans</name>
    <dbReference type="NCBI Taxonomy" id="332522"/>
    <lineage>
        <taxon>Bacteria</taxon>
        <taxon>Pseudomonadati</taxon>
        <taxon>Pseudomonadota</taxon>
        <taxon>Gammaproteobacteria</taxon>
        <taxon>Halospina</taxon>
    </lineage>
</organism>
<feature type="binding site" evidence="1">
    <location>
        <position position="73"/>
    </location>
    <ligand>
        <name>Zn(2+)</name>
        <dbReference type="ChEBI" id="CHEBI:29105"/>
    </ligand>
</feature>
<dbReference type="InterPro" id="IPR059188">
    <property type="entry name" value="Znf_CLPX-like"/>
</dbReference>
<evidence type="ECO:0000259" key="2">
    <source>
        <dbReference type="PROSITE" id="PS51902"/>
    </source>
</evidence>
<dbReference type="InterPro" id="IPR010603">
    <property type="entry name" value="Znf_CppX_C4"/>
</dbReference>